<protein>
    <submittedName>
        <fullName evidence="1">Uncharacterized protein</fullName>
    </submittedName>
</protein>
<gene>
    <name evidence="1" type="ORF">ANI01nite_22910</name>
</gene>
<proteinExistence type="predicted"/>
<sequence length="79" mass="9154">MRESLLNVHLNDEQIEVLNAALCAYRDHFSELLELNEEAEGPQARENNKYWQSKVHAIQEMIDQVNDSLYGSQPREGPQ</sequence>
<name>A0ABQ0RMS0_GLUNI</name>
<organism evidence="1 2">
    <name type="scientific">Glutamicibacter nicotianae</name>
    <name type="common">Arthrobacter nicotianae</name>
    <dbReference type="NCBI Taxonomy" id="37929"/>
    <lineage>
        <taxon>Bacteria</taxon>
        <taxon>Bacillati</taxon>
        <taxon>Actinomycetota</taxon>
        <taxon>Actinomycetes</taxon>
        <taxon>Micrococcales</taxon>
        <taxon>Micrococcaceae</taxon>
        <taxon>Glutamicibacter</taxon>
    </lineage>
</organism>
<dbReference type="RefSeq" id="WP_022874873.1">
    <property type="nucleotide sequence ID" value="NZ_BAAAWM010000001.1"/>
</dbReference>
<dbReference type="EMBL" id="BJNE01000009">
    <property type="protein sequence ID" value="GEC13088.1"/>
    <property type="molecule type" value="Genomic_DNA"/>
</dbReference>
<dbReference type="Proteomes" id="UP000316242">
    <property type="component" value="Unassembled WGS sequence"/>
</dbReference>
<comment type="caution">
    <text evidence="1">The sequence shown here is derived from an EMBL/GenBank/DDBJ whole genome shotgun (WGS) entry which is preliminary data.</text>
</comment>
<evidence type="ECO:0000313" key="1">
    <source>
        <dbReference type="EMBL" id="GEC13088.1"/>
    </source>
</evidence>
<reference evidence="1 2" key="1">
    <citation type="submission" date="2019-06" db="EMBL/GenBank/DDBJ databases">
        <title>Whole genome shotgun sequence of Glutamicibacter nicotianae NBRC 14234.</title>
        <authorList>
            <person name="Hosoyama A."/>
            <person name="Uohara A."/>
            <person name="Ohji S."/>
            <person name="Ichikawa N."/>
        </authorList>
    </citation>
    <scope>NUCLEOTIDE SEQUENCE [LARGE SCALE GENOMIC DNA]</scope>
    <source>
        <strain evidence="1 2">NBRC 14234</strain>
    </source>
</reference>
<keyword evidence="2" id="KW-1185">Reference proteome</keyword>
<accession>A0ABQ0RMS0</accession>
<evidence type="ECO:0000313" key="2">
    <source>
        <dbReference type="Proteomes" id="UP000316242"/>
    </source>
</evidence>